<reference evidence="2" key="1">
    <citation type="submission" date="2022-09" db="EMBL/GenBank/DDBJ databases">
        <title>Enrichment on poylsaccharides allowed isolation of novel metabolic and taxonomic groups of Haloarchaea.</title>
        <authorList>
            <person name="Sorokin D.Y."/>
            <person name="Elcheninov A.G."/>
            <person name="Khizhniak T.V."/>
            <person name="Kolganova T.V."/>
            <person name="Kublanov I.V."/>
        </authorList>
    </citation>
    <scope>NUCLEOTIDE SEQUENCE</scope>
    <source>
        <strain evidence="2">AArc-xg1-1</strain>
    </source>
</reference>
<dbReference type="InterPro" id="IPR058410">
    <property type="entry name" value="DUF8097"/>
</dbReference>
<dbReference type="Pfam" id="PF26397">
    <property type="entry name" value="DUF8097"/>
    <property type="match status" value="1"/>
</dbReference>
<evidence type="ECO:0000313" key="2">
    <source>
        <dbReference type="EMBL" id="MCU4740555.1"/>
    </source>
</evidence>
<sequence length="126" mass="14239">MTSRRRAVIEFFAAILALLLMVYGRTSLRRREEYDDPPAISATGVAAGTVYQLAFHAAHDRDCGQIRTNRYRVVAYGLSAGLVRRWLFSNDFHHSFNAGELGGTILYRLWYGVLHPVPVENERTGP</sequence>
<accession>A0AAP3E0L3</accession>
<dbReference type="Proteomes" id="UP001321018">
    <property type="component" value="Unassembled WGS sequence"/>
</dbReference>
<organism evidence="2 3">
    <name type="scientific">Natronoglomus mannanivorans</name>
    <dbReference type="NCBI Taxonomy" id="2979990"/>
    <lineage>
        <taxon>Archaea</taxon>
        <taxon>Methanobacteriati</taxon>
        <taxon>Methanobacteriota</taxon>
        <taxon>Stenosarchaea group</taxon>
        <taxon>Halobacteria</taxon>
        <taxon>Halobacteriales</taxon>
        <taxon>Natrialbaceae</taxon>
        <taxon>Natronoglomus</taxon>
    </lineage>
</organism>
<feature type="domain" description="DUF8097" evidence="1">
    <location>
        <begin position="1"/>
        <end position="120"/>
    </location>
</feature>
<gene>
    <name evidence="2" type="ORF">OB960_03975</name>
</gene>
<name>A0AAP3E0L3_9EURY</name>
<dbReference type="RefSeq" id="WP_338002401.1">
    <property type="nucleotide sequence ID" value="NZ_JAOPKA010000002.1"/>
</dbReference>
<protein>
    <recommendedName>
        <fullName evidence="1">DUF8097 domain-containing protein</fullName>
    </recommendedName>
</protein>
<dbReference type="AlphaFoldDB" id="A0AAP3E0L3"/>
<evidence type="ECO:0000313" key="3">
    <source>
        <dbReference type="Proteomes" id="UP001321018"/>
    </source>
</evidence>
<proteinExistence type="predicted"/>
<dbReference type="EMBL" id="JAOPKA010000002">
    <property type="protein sequence ID" value="MCU4740555.1"/>
    <property type="molecule type" value="Genomic_DNA"/>
</dbReference>
<comment type="caution">
    <text evidence="2">The sequence shown here is derived from an EMBL/GenBank/DDBJ whole genome shotgun (WGS) entry which is preliminary data.</text>
</comment>
<evidence type="ECO:0000259" key="1">
    <source>
        <dbReference type="Pfam" id="PF26397"/>
    </source>
</evidence>